<dbReference type="Proteomes" id="UP000499080">
    <property type="component" value="Unassembled WGS sequence"/>
</dbReference>
<gene>
    <name evidence="1" type="ORF">AVEN_41094_1</name>
</gene>
<name>A0A4Y2E7Z7_ARAVE</name>
<keyword evidence="2" id="KW-1185">Reference proteome</keyword>
<protein>
    <submittedName>
        <fullName evidence="1">Uncharacterized protein</fullName>
    </submittedName>
</protein>
<organism evidence="1 2">
    <name type="scientific">Araneus ventricosus</name>
    <name type="common">Orbweaver spider</name>
    <name type="synonym">Epeira ventricosa</name>
    <dbReference type="NCBI Taxonomy" id="182803"/>
    <lineage>
        <taxon>Eukaryota</taxon>
        <taxon>Metazoa</taxon>
        <taxon>Ecdysozoa</taxon>
        <taxon>Arthropoda</taxon>
        <taxon>Chelicerata</taxon>
        <taxon>Arachnida</taxon>
        <taxon>Araneae</taxon>
        <taxon>Araneomorphae</taxon>
        <taxon>Entelegynae</taxon>
        <taxon>Araneoidea</taxon>
        <taxon>Araneidae</taxon>
        <taxon>Araneus</taxon>
    </lineage>
</organism>
<dbReference type="EMBL" id="BGPR01000519">
    <property type="protein sequence ID" value="GBM24446.1"/>
    <property type="molecule type" value="Genomic_DNA"/>
</dbReference>
<proteinExistence type="predicted"/>
<accession>A0A4Y2E7Z7</accession>
<sequence>MKLKGHRFVDSDEVIENAMKQLKDLSKNEFQECFEQLYERWKKLWMQEESTLKDNKHKENQDKFQRRTQTRLQLRASQASNLRKAVSEKQANAVNLEFTVPSYFVPLIGLPPSAAMREHLFWVRVDLFIE</sequence>
<evidence type="ECO:0000313" key="2">
    <source>
        <dbReference type="Proteomes" id="UP000499080"/>
    </source>
</evidence>
<evidence type="ECO:0000313" key="1">
    <source>
        <dbReference type="EMBL" id="GBM24446.1"/>
    </source>
</evidence>
<dbReference type="AlphaFoldDB" id="A0A4Y2E7Z7"/>
<comment type="caution">
    <text evidence="1">The sequence shown here is derived from an EMBL/GenBank/DDBJ whole genome shotgun (WGS) entry which is preliminary data.</text>
</comment>
<reference evidence="1 2" key="1">
    <citation type="journal article" date="2019" name="Sci. Rep.">
        <title>Orb-weaving spider Araneus ventricosus genome elucidates the spidroin gene catalogue.</title>
        <authorList>
            <person name="Kono N."/>
            <person name="Nakamura H."/>
            <person name="Ohtoshi R."/>
            <person name="Moran D.A.P."/>
            <person name="Shinohara A."/>
            <person name="Yoshida Y."/>
            <person name="Fujiwara M."/>
            <person name="Mori M."/>
            <person name="Tomita M."/>
            <person name="Arakawa K."/>
        </authorList>
    </citation>
    <scope>NUCLEOTIDE SEQUENCE [LARGE SCALE GENOMIC DNA]</scope>
</reference>